<dbReference type="AlphaFoldDB" id="A0A914I956"/>
<evidence type="ECO:0000313" key="1">
    <source>
        <dbReference type="Proteomes" id="UP000887572"/>
    </source>
</evidence>
<dbReference type="SUPFAM" id="SSF56112">
    <property type="entry name" value="Protein kinase-like (PK-like)"/>
    <property type="match status" value="1"/>
</dbReference>
<accession>A0A914I956</accession>
<evidence type="ECO:0000313" key="2">
    <source>
        <dbReference type="WBParaSite" id="Gr19_v10_g8424.t2"/>
    </source>
</evidence>
<reference evidence="2" key="1">
    <citation type="submission" date="2022-11" db="UniProtKB">
        <authorList>
            <consortium name="WormBaseParasite"/>
        </authorList>
    </citation>
    <scope>IDENTIFICATION</scope>
</reference>
<protein>
    <submittedName>
        <fullName evidence="2">Uncharacterized protein</fullName>
    </submittedName>
</protein>
<keyword evidence="1" id="KW-1185">Reference proteome</keyword>
<dbReference type="InterPro" id="IPR011009">
    <property type="entry name" value="Kinase-like_dom_sf"/>
</dbReference>
<proteinExistence type="predicted"/>
<sequence>MALNRPPIAYVALKRINLTRRDIDVVKEVNILNTLTAVTWRRGLKMATLRSPFFGEKDNISSLMQKIRDAEYPPFPDRCYYTAQLELLVQLCLKPVYKERPSAVDVHRMSSNFCFIFRILCLPGKLNESFVRFLYRF</sequence>
<dbReference type="WBParaSite" id="Gr19_v10_g8424.t2">
    <property type="protein sequence ID" value="Gr19_v10_g8424.t2"/>
    <property type="gene ID" value="Gr19_v10_g8424"/>
</dbReference>
<name>A0A914I956_GLORO</name>
<organism evidence="1 2">
    <name type="scientific">Globodera rostochiensis</name>
    <name type="common">Golden nematode worm</name>
    <name type="synonym">Heterodera rostochiensis</name>
    <dbReference type="NCBI Taxonomy" id="31243"/>
    <lineage>
        <taxon>Eukaryota</taxon>
        <taxon>Metazoa</taxon>
        <taxon>Ecdysozoa</taxon>
        <taxon>Nematoda</taxon>
        <taxon>Chromadorea</taxon>
        <taxon>Rhabditida</taxon>
        <taxon>Tylenchina</taxon>
        <taxon>Tylenchomorpha</taxon>
        <taxon>Tylenchoidea</taxon>
        <taxon>Heteroderidae</taxon>
        <taxon>Heteroderinae</taxon>
        <taxon>Globodera</taxon>
    </lineage>
</organism>
<dbReference type="Proteomes" id="UP000887572">
    <property type="component" value="Unplaced"/>
</dbReference>
<dbReference type="Gene3D" id="1.10.510.10">
    <property type="entry name" value="Transferase(Phosphotransferase) domain 1"/>
    <property type="match status" value="1"/>
</dbReference>